<name>A0ABY7T216_9SPHI</name>
<feature type="transmembrane region" description="Helical" evidence="1">
    <location>
        <begin position="190"/>
        <end position="206"/>
    </location>
</feature>
<keyword evidence="1" id="KW-0472">Membrane</keyword>
<feature type="transmembrane region" description="Helical" evidence="1">
    <location>
        <begin position="160"/>
        <end position="184"/>
    </location>
</feature>
<reference evidence="2 3" key="1">
    <citation type="submission" date="2023-02" db="EMBL/GenBank/DDBJ databases">
        <title>Genome sequence of Mucilaginibacter jinjuensis strain KACC 16571.</title>
        <authorList>
            <person name="Kim S."/>
            <person name="Heo J."/>
            <person name="Kwon S.-W."/>
        </authorList>
    </citation>
    <scope>NUCLEOTIDE SEQUENCE [LARGE SCALE GENOMIC DNA]</scope>
    <source>
        <strain evidence="2 3">KACC 16571</strain>
    </source>
</reference>
<dbReference type="EMBL" id="CP117167">
    <property type="protein sequence ID" value="WCT10457.1"/>
    <property type="molecule type" value="Genomic_DNA"/>
</dbReference>
<evidence type="ECO:0000313" key="2">
    <source>
        <dbReference type="EMBL" id="WCT10457.1"/>
    </source>
</evidence>
<dbReference type="Proteomes" id="UP001216139">
    <property type="component" value="Chromosome"/>
</dbReference>
<keyword evidence="1" id="KW-1133">Transmembrane helix</keyword>
<sequence>MRYNLYLAGFILIPLFFFFYLILQVVHVDKENIKQEGTIADFISKSAGARSDREDAFMLEQYPAIFSRSYSGLNRVIAPNLRALIYEPAPANSIPDIYYEHPVLKSRTDRQVDFYIPKQDKEKLSIKDYKIPYIYLKFKNEPHSSTGYYLDVYLYAYKTYWGVALTFASLLLSILCCIGAAGAYQHNKFFLAYTAFIVVLHFLILIF</sequence>
<dbReference type="RefSeq" id="WP_273628645.1">
    <property type="nucleotide sequence ID" value="NZ_CP117167.1"/>
</dbReference>
<keyword evidence="3" id="KW-1185">Reference proteome</keyword>
<accession>A0ABY7T216</accession>
<gene>
    <name evidence="2" type="ORF">PQO05_17105</name>
</gene>
<keyword evidence="1" id="KW-0812">Transmembrane</keyword>
<protein>
    <recommendedName>
        <fullName evidence="4">PepSY-associated transmembrane protein</fullName>
    </recommendedName>
</protein>
<organism evidence="2 3">
    <name type="scientific">Mucilaginibacter jinjuensis</name>
    <dbReference type="NCBI Taxonomy" id="1176721"/>
    <lineage>
        <taxon>Bacteria</taxon>
        <taxon>Pseudomonadati</taxon>
        <taxon>Bacteroidota</taxon>
        <taxon>Sphingobacteriia</taxon>
        <taxon>Sphingobacteriales</taxon>
        <taxon>Sphingobacteriaceae</taxon>
        <taxon>Mucilaginibacter</taxon>
    </lineage>
</organism>
<evidence type="ECO:0000313" key="3">
    <source>
        <dbReference type="Proteomes" id="UP001216139"/>
    </source>
</evidence>
<evidence type="ECO:0000256" key="1">
    <source>
        <dbReference type="SAM" id="Phobius"/>
    </source>
</evidence>
<feature type="transmembrane region" description="Helical" evidence="1">
    <location>
        <begin position="6"/>
        <end position="26"/>
    </location>
</feature>
<evidence type="ECO:0008006" key="4">
    <source>
        <dbReference type="Google" id="ProtNLM"/>
    </source>
</evidence>
<proteinExistence type="predicted"/>